<keyword evidence="2" id="KW-0812">Transmembrane</keyword>
<dbReference type="EMBL" id="CAJNNW010028508">
    <property type="protein sequence ID" value="CAE8696442.1"/>
    <property type="molecule type" value="Genomic_DNA"/>
</dbReference>
<protein>
    <submittedName>
        <fullName evidence="3">Uncharacterized protein</fullName>
    </submittedName>
</protein>
<keyword evidence="2" id="KW-0472">Membrane</keyword>
<comment type="caution">
    <text evidence="3">The sequence shown here is derived from an EMBL/GenBank/DDBJ whole genome shotgun (WGS) entry which is preliminary data.</text>
</comment>
<feature type="region of interest" description="Disordered" evidence="1">
    <location>
        <begin position="14"/>
        <end position="35"/>
    </location>
</feature>
<feature type="transmembrane region" description="Helical" evidence="2">
    <location>
        <begin position="67"/>
        <end position="91"/>
    </location>
</feature>
<gene>
    <name evidence="3" type="ORF">PGLA2088_LOCUS29834</name>
</gene>
<reference evidence="3" key="1">
    <citation type="submission" date="2021-02" db="EMBL/GenBank/DDBJ databases">
        <authorList>
            <person name="Dougan E. K."/>
            <person name="Rhodes N."/>
            <person name="Thang M."/>
            <person name="Chan C."/>
        </authorList>
    </citation>
    <scope>NUCLEOTIDE SEQUENCE</scope>
</reference>
<dbReference type="AlphaFoldDB" id="A0A813K855"/>
<feature type="transmembrane region" description="Helical" evidence="2">
    <location>
        <begin position="103"/>
        <end position="121"/>
    </location>
</feature>
<keyword evidence="2" id="KW-1133">Transmembrane helix</keyword>
<sequence length="127" mass="13813">MKTHFVNNAINDETNEKQPATSGDTGSVRSAPPHPDNRVVCVCLCVRAAVVVVVLVLVLVVVYLLLLLLFVCVCARCCFICLLVWAATFLVSRSHGVVSKPRCCKVQIYFILVVVVVVFGVPNSLLV</sequence>
<feature type="compositionally biased region" description="Polar residues" evidence="1">
    <location>
        <begin position="14"/>
        <end position="28"/>
    </location>
</feature>
<evidence type="ECO:0000256" key="2">
    <source>
        <dbReference type="SAM" id="Phobius"/>
    </source>
</evidence>
<evidence type="ECO:0000313" key="4">
    <source>
        <dbReference type="Proteomes" id="UP000626109"/>
    </source>
</evidence>
<feature type="transmembrane region" description="Helical" evidence="2">
    <location>
        <begin position="39"/>
        <end position="61"/>
    </location>
</feature>
<name>A0A813K855_POLGL</name>
<evidence type="ECO:0000256" key="1">
    <source>
        <dbReference type="SAM" id="MobiDB-lite"/>
    </source>
</evidence>
<proteinExistence type="predicted"/>
<evidence type="ECO:0000313" key="3">
    <source>
        <dbReference type="EMBL" id="CAE8696442.1"/>
    </source>
</evidence>
<accession>A0A813K855</accession>
<dbReference type="Proteomes" id="UP000626109">
    <property type="component" value="Unassembled WGS sequence"/>
</dbReference>
<organism evidence="3 4">
    <name type="scientific">Polarella glacialis</name>
    <name type="common">Dinoflagellate</name>
    <dbReference type="NCBI Taxonomy" id="89957"/>
    <lineage>
        <taxon>Eukaryota</taxon>
        <taxon>Sar</taxon>
        <taxon>Alveolata</taxon>
        <taxon>Dinophyceae</taxon>
        <taxon>Suessiales</taxon>
        <taxon>Suessiaceae</taxon>
        <taxon>Polarella</taxon>
    </lineage>
</organism>